<dbReference type="InterPro" id="IPR029151">
    <property type="entry name" value="Sensor-like_sf"/>
</dbReference>
<dbReference type="SMART" id="SM00283">
    <property type="entry name" value="MA"/>
    <property type="match status" value="1"/>
</dbReference>
<dbReference type="Proteomes" id="UP000196531">
    <property type="component" value="Unassembled WGS sequence"/>
</dbReference>
<keyword evidence="4" id="KW-0175">Coiled coil</keyword>
<feature type="domain" description="Methyl-accepting transducer" evidence="7">
    <location>
        <begin position="360"/>
        <end position="611"/>
    </location>
</feature>
<dbReference type="SUPFAM" id="SSF103190">
    <property type="entry name" value="Sensory domain-like"/>
    <property type="match status" value="1"/>
</dbReference>
<dbReference type="PANTHER" id="PTHR43531">
    <property type="entry name" value="PROTEIN ICFG"/>
    <property type="match status" value="1"/>
</dbReference>
<dbReference type="GO" id="GO:0005886">
    <property type="term" value="C:plasma membrane"/>
    <property type="evidence" value="ECO:0007669"/>
    <property type="project" value="TreeGrafter"/>
</dbReference>
<dbReference type="InterPro" id="IPR004089">
    <property type="entry name" value="MCPsignal_dom"/>
</dbReference>
<feature type="compositionally biased region" description="Acidic residues" evidence="5">
    <location>
        <begin position="685"/>
        <end position="701"/>
    </location>
</feature>
<keyword evidence="6" id="KW-1133">Transmembrane helix</keyword>
<evidence type="ECO:0000256" key="5">
    <source>
        <dbReference type="SAM" id="MobiDB-lite"/>
    </source>
</evidence>
<evidence type="ECO:0000313" key="9">
    <source>
        <dbReference type="Proteomes" id="UP000196531"/>
    </source>
</evidence>
<feature type="transmembrane region" description="Helical" evidence="6">
    <location>
        <begin position="12"/>
        <end position="30"/>
    </location>
</feature>
<gene>
    <name evidence="8" type="ORF">A9Q84_02075</name>
</gene>
<feature type="coiled-coil region" evidence="4">
    <location>
        <begin position="621"/>
        <end position="648"/>
    </location>
</feature>
<keyword evidence="1" id="KW-0145">Chemotaxis</keyword>
<dbReference type="PANTHER" id="PTHR43531:SF11">
    <property type="entry name" value="METHYL-ACCEPTING CHEMOTAXIS PROTEIN 3"/>
    <property type="match status" value="1"/>
</dbReference>
<evidence type="ECO:0000256" key="6">
    <source>
        <dbReference type="SAM" id="Phobius"/>
    </source>
</evidence>
<dbReference type="InterPro" id="IPR051310">
    <property type="entry name" value="MCP_chemotaxis"/>
</dbReference>
<evidence type="ECO:0000256" key="1">
    <source>
        <dbReference type="ARBA" id="ARBA00022500"/>
    </source>
</evidence>
<keyword evidence="6" id="KW-0472">Membrane</keyword>
<dbReference type="Pfam" id="PF00015">
    <property type="entry name" value="MCPsignal"/>
    <property type="match status" value="1"/>
</dbReference>
<organism evidence="8 9">
    <name type="scientific">Halobacteriovorax marinus</name>
    <dbReference type="NCBI Taxonomy" id="97084"/>
    <lineage>
        <taxon>Bacteria</taxon>
        <taxon>Pseudomonadati</taxon>
        <taxon>Bdellovibrionota</taxon>
        <taxon>Bacteriovoracia</taxon>
        <taxon>Bacteriovoracales</taxon>
        <taxon>Halobacteriovoraceae</taxon>
        <taxon>Halobacteriovorax</taxon>
    </lineage>
</organism>
<name>A0A1Y5FCJ3_9BACT</name>
<dbReference type="Gene3D" id="1.10.287.950">
    <property type="entry name" value="Methyl-accepting chemotaxis protein"/>
    <property type="match status" value="1"/>
</dbReference>
<protein>
    <recommendedName>
        <fullName evidence="7">Methyl-accepting transducer domain-containing protein</fullName>
    </recommendedName>
</protein>
<feature type="region of interest" description="Disordered" evidence="5">
    <location>
        <begin position="685"/>
        <end position="709"/>
    </location>
</feature>
<evidence type="ECO:0000256" key="3">
    <source>
        <dbReference type="PROSITE-ProRule" id="PRU00284"/>
    </source>
</evidence>
<reference evidence="9" key="1">
    <citation type="journal article" date="2017" name="Proc. Natl. Acad. Sci. U.S.A.">
        <title>Simulation of Deepwater Horizon oil plume reveals substrate specialization within a complex community of hydrocarbon-degraders.</title>
        <authorList>
            <person name="Hu P."/>
            <person name="Dubinsky E.A."/>
            <person name="Probst A.J."/>
            <person name="Wang J."/>
            <person name="Sieber C.M.K."/>
            <person name="Tom L.M."/>
            <person name="Gardinali P."/>
            <person name="Banfield J.F."/>
            <person name="Atlas R.M."/>
            <person name="Andersen G.L."/>
        </authorList>
    </citation>
    <scope>NUCLEOTIDE SEQUENCE [LARGE SCALE GENOMIC DNA]</scope>
</reference>
<comment type="caution">
    <text evidence="8">The sequence shown here is derived from an EMBL/GenBank/DDBJ whole genome shotgun (WGS) entry which is preliminary data.</text>
</comment>
<dbReference type="GO" id="GO:0004888">
    <property type="term" value="F:transmembrane signaling receptor activity"/>
    <property type="evidence" value="ECO:0007669"/>
    <property type="project" value="TreeGrafter"/>
</dbReference>
<dbReference type="AlphaFoldDB" id="A0A1Y5FCJ3"/>
<feature type="transmembrane region" description="Helical" evidence="6">
    <location>
        <begin position="320"/>
        <end position="342"/>
    </location>
</feature>
<dbReference type="GO" id="GO:0007165">
    <property type="term" value="P:signal transduction"/>
    <property type="evidence" value="ECO:0007669"/>
    <property type="project" value="UniProtKB-KW"/>
</dbReference>
<dbReference type="GO" id="GO:0006935">
    <property type="term" value="P:chemotaxis"/>
    <property type="evidence" value="ECO:0007669"/>
    <property type="project" value="UniProtKB-KW"/>
</dbReference>
<accession>A0A1Y5FCJ3</accession>
<evidence type="ECO:0000256" key="4">
    <source>
        <dbReference type="SAM" id="Coils"/>
    </source>
</evidence>
<dbReference type="Pfam" id="PF21623">
    <property type="entry name" value="HK_sensor_dom_bact"/>
    <property type="match status" value="1"/>
</dbReference>
<proteinExistence type="inferred from homology"/>
<sequence length="709" mass="78907">MMNFKLRTKLYFSHLIVLILPLIIIGFLFVKNTEDNNKLIRDADQLSTNANLAVLVQRVNDFNKSNIRDFNFFTSIPAVQGLVRAREGNGIDVVTGSTVNQWQSRFTQAAESILKQKQYIQEIIYLDEDNSEILKVVQTKEGPETIDFDELLEEREDKYLTFVKNNPTSKNHTTDIILLREEGTLVKGNIPVYKIAKNIFNGDGKRVGIISLSVYCEHFLNWFKSTKEEHFYLIKSSGHFAVHPDAKKRWGDEIVSNKDFKISSITDKSFLDIISSEQTMVAPKIKNTNIIKGIVHFDITDESKAWLILSEKNKIEVISALNIFLMVSGASIILAFVLITLITKAIIGPIINFIEHLNSTSGNTNTVSKDILNVSGELTDVSTRLATGTQQTMATLDEISAIVERNSENAHLSSVSTIECSKIALEGEQTMKKLKETIENIANGNNNIVRQAEVSNIEMSEIEKIIEEINVKTKVINDIVFQTKLLSFNASVEAARAGKEGAGFAVVAEEIGNLAKMSGKASNEIEQMLSTSITKVRSIVKDSIESTEKIVVSNKENIDSGHNVVSDCTLVFEKLVKRIDEIKIQISEVSSSAKEQIQGINNINEAMSVIDTASNSANLSATDASELSNTLNDEIQSLENVVIGLQTQIFGNVRTIEASVNNPKSEDEQYASELDNIIDFEISEEDEIATETFSNEEQEQEDEKKADSL</sequence>
<comment type="similarity">
    <text evidence="2">Belongs to the methyl-accepting chemotaxis (MCP) protein family.</text>
</comment>
<evidence type="ECO:0000313" key="8">
    <source>
        <dbReference type="EMBL" id="OUR99838.1"/>
    </source>
</evidence>
<keyword evidence="3" id="KW-0807">Transducer</keyword>
<keyword evidence="6" id="KW-0812">Transmembrane</keyword>
<evidence type="ECO:0000259" key="7">
    <source>
        <dbReference type="PROSITE" id="PS50111"/>
    </source>
</evidence>
<dbReference type="EMBL" id="MAAO01000002">
    <property type="protein sequence ID" value="OUR99838.1"/>
    <property type="molecule type" value="Genomic_DNA"/>
</dbReference>
<dbReference type="SUPFAM" id="SSF58104">
    <property type="entry name" value="Methyl-accepting chemotaxis protein (MCP) signaling domain"/>
    <property type="match status" value="1"/>
</dbReference>
<dbReference type="Gene3D" id="3.30.450.20">
    <property type="entry name" value="PAS domain"/>
    <property type="match status" value="1"/>
</dbReference>
<dbReference type="InterPro" id="IPR048760">
    <property type="entry name" value="VP0354-like_sensor_dom"/>
</dbReference>
<evidence type="ECO:0000256" key="2">
    <source>
        <dbReference type="ARBA" id="ARBA00029447"/>
    </source>
</evidence>
<dbReference type="PROSITE" id="PS50111">
    <property type="entry name" value="CHEMOTAXIS_TRANSDUC_2"/>
    <property type="match status" value="1"/>
</dbReference>